<keyword evidence="4" id="KW-0547">Nucleotide-binding</keyword>
<dbReference type="RefSeq" id="WP_159663530.1">
    <property type="nucleotide sequence ID" value="NZ_WUUS01000002.1"/>
</dbReference>
<proteinExistence type="predicted"/>
<keyword evidence="8" id="KW-0175">Coiled coil</keyword>
<comment type="caution">
    <text evidence="11">The sequence shown here is derived from an EMBL/GenBank/DDBJ whole genome shotgun (WGS) entry which is preliminary data.</text>
</comment>
<dbReference type="CDD" id="cd18774">
    <property type="entry name" value="PDC2_HK_sensor"/>
    <property type="match status" value="1"/>
</dbReference>
<dbReference type="InterPro" id="IPR003660">
    <property type="entry name" value="HAMP_dom"/>
</dbReference>
<dbReference type="Pfam" id="PF00672">
    <property type="entry name" value="HAMP"/>
    <property type="match status" value="1"/>
</dbReference>
<dbReference type="OrthoDB" id="302940at2157"/>
<evidence type="ECO:0000313" key="12">
    <source>
        <dbReference type="Proteomes" id="UP000437065"/>
    </source>
</evidence>
<feature type="coiled-coil region" evidence="8">
    <location>
        <begin position="364"/>
        <end position="391"/>
    </location>
</feature>
<dbReference type="SMART" id="SM00304">
    <property type="entry name" value="HAMP"/>
    <property type="match status" value="1"/>
</dbReference>
<evidence type="ECO:0000256" key="1">
    <source>
        <dbReference type="ARBA" id="ARBA00000085"/>
    </source>
</evidence>
<evidence type="ECO:0000313" key="11">
    <source>
        <dbReference type="EMBL" id="MXR40440.1"/>
    </source>
</evidence>
<comment type="catalytic activity">
    <reaction evidence="1">
        <text>ATP + protein L-histidine = ADP + protein N-phospho-L-histidine.</text>
        <dbReference type="EC" id="2.7.13.3"/>
    </reaction>
</comment>
<evidence type="ECO:0000256" key="2">
    <source>
        <dbReference type="ARBA" id="ARBA00012438"/>
    </source>
</evidence>
<dbReference type="Gene3D" id="6.10.250.1910">
    <property type="match status" value="1"/>
</dbReference>
<keyword evidence="12" id="KW-1185">Reference proteome</keyword>
<dbReference type="GO" id="GO:0004673">
    <property type="term" value="F:protein histidine kinase activity"/>
    <property type="evidence" value="ECO:0007669"/>
    <property type="project" value="UniProtKB-EC"/>
</dbReference>
<keyword evidence="3" id="KW-0808">Transferase</keyword>
<keyword evidence="5" id="KW-0418">Kinase</keyword>
<keyword evidence="9" id="KW-1133">Transmembrane helix</keyword>
<evidence type="ECO:0000256" key="5">
    <source>
        <dbReference type="ARBA" id="ARBA00022777"/>
    </source>
</evidence>
<dbReference type="CDD" id="cd06225">
    <property type="entry name" value="HAMP"/>
    <property type="match status" value="1"/>
</dbReference>
<dbReference type="PROSITE" id="PS50885">
    <property type="entry name" value="HAMP"/>
    <property type="match status" value="1"/>
</dbReference>
<organism evidence="11 12">
    <name type="scientific">Halobaculum saliterrae</name>
    <dbReference type="NCBI Taxonomy" id="2073113"/>
    <lineage>
        <taxon>Archaea</taxon>
        <taxon>Methanobacteriati</taxon>
        <taxon>Methanobacteriota</taxon>
        <taxon>Stenosarchaea group</taxon>
        <taxon>Halobacteria</taxon>
        <taxon>Halobacteriales</taxon>
        <taxon>Haloferacaceae</taxon>
        <taxon>Halobaculum</taxon>
    </lineage>
</organism>
<dbReference type="AlphaFoldDB" id="A0A6B0SWW4"/>
<evidence type="ECO:0000256" key="8">
    <source>
        <dbReference type="SAM" id="Coils"/>
    </source>
</evidence>
<feature type="domain" description="HAMP" evidence="10">
    <location>
        <begin position="320"/>
        <end position="372"/>
    </location>
</feature>
<dbReference type="GO" id="GO:0005524">
    <property type="term" value="F:ATP binding"/>
    <property type="evidence" value="ECO:0007669"/>
    <property type="project" value="UniProtKB-KW"/>
</dbReference>
<evidence type="ECO:0000256" key="9">
    <source>
        <dbReference type="SAM" id="Phobius"/>
    </source>
</evidence>
<dbReference type="PANTHER" id="PTHR44936:SF10">
    <property type="entry name" value="SENSOR PROTEIN RSTB"/>
    <property type="match status" value="1"/>
</dbReference>
<evidence type="ECO:0000259" key="10">
    <source>
        <dbReference type="PROSITE" id="PS50885"/>
    </source>
</evidence>
<dbReference type="EMBL" id="WUUS01000002">
    <property type="protein sequence ID" value="MXR40440.1"/>
    <property type="molecule type" value="Genomic_DNA"/>
</dbReference>
<sequence length="612" mass="67187">MRRSLSDVPVLGTLLDIGRSSFRRKLATALLLVFLVISIGTVGLYVQVGGLLEENVEQSMTAAAETEANELREWCEKNRLVVRLLSEHPVYEEGDQAEVRTYLQAQKNERPDAAIVRAYVIDRRNQSVATSTDPALEGTTIENLSWNERFSFRDFDDVQVTEPYAVANETVIGFISPIRRTPEQLLVVEVDTASVFERFEHPVDNGFTRVVNSNGTVVFSDEAAATLTQYRDGSRRAPVVSSGLRGSSGFTESPAYENRADTDGEYVVAYASVPNTDWVVIEHAPASDAYVITQQAFRWIGVIAVFTLFALVSVVSVLGRNVTGALSRLTDRAERIEDGQYDVEFDTDRPDEFGDLNRTVASTRDALQQRIEEIRETKAQLEASNTALEERSEMVDVLNRILRHNVRNEVNIITGRAELAASRVDDKEAQADLEAVQNAAWELSTISTRTQRIKQLLAEGKADPEPIHLSKALPSKLTDVEADNPGVSVEFDQCTSDPIVEAPQTFPTAVADVVDQIATHNDGNVDITVSVTTKNTNSDGELVVLRVDDDANGLPALDVEAVKSGEETPLNHAEGLALWCLEWAVTKSDGELLVAPNNATLEVQLTRSSAAA</sequence>
<gene>
    <name evidence="11" type="ORF">GRX01_03620</name>
</gene>
<keyword evidence="6" id="KW-0067">ATP-binding</keyword>
<dbReference type="Gene3D" id="3.30.450.20">
    <property type="entry name" value="PAS domain"/>
    <property type="match status" value="1"/>
</dbReference>
<feature type="transmembrane region" description="Helical" evidence="9">
    <location>
        <begin position="296"/>
        <end position="318"/>
    </location>
</feature>
<dbReference type="GO" id="GO:0007165">
    <property type="term" value="P:signal transduction"/>
    <property type="evidence" value="ECO:0007669"/>
    <property type="project" value="UniProtKB-KW"/>
</dbReference>
<dbReference type="PANTHER" id="PTHR44936">
    <property type="entry name" value="SENSOR PROTEIN CREC"/>
    <property type="match status" value="1"/>
</dbReference>
<evidence type="ECO:0000256" key="7">
    <source>
        <dbReference type="ARBA" id="ARBA00023224"/>
    </source>
</evidence>
<keyword evidence="7" id="KW-0807">Transducer</keyword>
<dbReference type="EC" id="2.7.13.3" evidence="2"/>
<evidence type="ECO:0000256" key="3">
    <source>
        <dbReference type="ARBA" id="ARBA00022679"/>
    </source>
</evidence>
<evidence type="ECO:0000256" key="6">
    <source>
        <dbReference type="ARBA" id="ARBA00022840"/>
    </source>
</evidence>
<accession>A0A6B0SWW4</accession>
<dbReference type="SUPFAM" id="SSF158472">
    <property type="entry name" value="HAMP domain-like"/>
    <property type="match status" value="1"/>
</dbReference>
<feature type="transmembrane region" description="Helical" evidence="9">
    <location>
        <begin position="26"/>
        <end position="46"/>
    </location>
</feature>
<keyword evidence="9" id="KW-0812">Transmembrane</keyword>
<evidence type="ECO:0000256" key="4">
    <source>
        <dbReference type="ARBA" id="ARBA00022741"/>
    </source>
</evidence>
<dbReference type="GO" id="GO:0016020">
    <property type="term" value="C:membrane"/>
    <property type="evidence" value="ECO:0007669"/>
    <property type="project" value="InterPro"/>
</dbReference>
<reference evidence="11 12" key="1">
    <citation type="submission" date="2019-12" db="EMBL/GenBank/DDBJ databases">
        <title>Isolation and characterization of three novel carbon monoxide-oxidizing members of Halobacteria from salione crusts and soils.</title>
        <authorList>
            <person name="Myers M.R."/>
            <person name="King G.M."/>
        </authorList>
    </citation>
    <scope>NUCLEOTIDE SEQUENCE [LARGE SCALE GENOMIC DNA]</scope>
    <source>
        <strain evidence="11 12">WSA2</strain>
    </source>
</reference>
<dbReference type="InterPro" id="IPR050980">
    <property type="entry name" value="2C_sensor_his_kinase"/>
</dbReference>
<keyword evidence="9" id="KW-0472">Membrane</keyword>
<name>A0A6B0SWW4_9EURY</name>
<dbReference type="Proteomes" id="UP000437065">
    <property type="component" value="Unassembled WGS sequence"/>
</dbReference>
<protein>
    <recommendedName>
        <fullName evidence="2">histidine kinase</fullName>
        <ecNumber evidence="2">2.7.13.3</ecNumber>
    </recommendedName>
</protein>